<dbReference type="HOGENOM" id="CLU_2027763_0_0_1"/>
<keyword evidence="2" id="KW-1185">Reference proteome</keyword>
<reference evidence="1 2" key="1">
    <citation type="journal article" date="2012" name="PLoS Pathog.">
        <title>Diverse lifestyles and strategies of plant pathogenesis encoded in the genomes of eighteen Dothideomycetes fungi.</title>
        <authorList>
            <person name="Ohm R.A."/>
            <person name="Feau N."/>
            <person name="Henrissat B."/>
            <person name="Schoch C.L."/>
            <person name="Horwitz B.A."/>
            <person name="Barry K.W."/>
            <person name="Condon B.J."/>
            <person name="Copeland A.C."/>
            <person name="Dhillon B."/>
            <person name="Glaser F."/>
            <person name="Hesse C.N."/>
            <person name="Kosti I."/>
            <person name="LaButti K."/>
            <person name="Lindquist E.A."/>
            <person name="Lucas S."/>
            <person name="Salamov A.A."/>
            <person name="Bradshaw R.E."/>
            <person name="Ciuffetti L."/>
            <person name="Hamelin R.C."/>
            <person name="Kema G.H.J."/>
            <person name="Lawrence C."/>
            <person name="Scott J.A."/>
            <person name="Spatafora J.W."/>
            <person name="Turgeon B.G."/>
            <person name="de Wit P.J.G.M."/>
            <person name="Zhong S."/>
            <person name="Goodwin S.B."/>
            <person name="Grigoriev I.V."/>
        </authorList>
    </citation>
    <scope>NUCLEOTIDE SEQUENCE [LARGE SCALE GENOMIC DNA]</scope>
    <source>
        <strain evidence="1 2">CIRAD86</strain>
    </source>
</reference>
<dbReference type="RefSeq" id="XP_007928554.1">
    <property type="nucleotide sequence ID" value="XM_007930363.1"/>
</dbReference>
<gene>
    <name evidence="1" type="ORF">MYCFIDRAFT_81400</name>
</gene>
<dbReference type="GeneID" id="19341831"/>
<name>M3AW37_PSEFD</name>
<dbReference type="VEuPathDB" id="FungiDB:MYCFIDRAFT_81400"/>
<protein>
    <submittedName>
        <fullName evidence="1">Uncharacterized protein</fullName>
    </submittedName>
</protein>
<dbReference type="Proteomes" id="UP000016932">
    <property type="component" value="Unassembled WGS sequence"/>
</dbReference>
<evidence type="ECO:0000313" key="1">
    <source>
        <dbReference type="EMBL" id="EME81333.1"/>
    </source>
</evidence>
<sequence>MVPVPYLLRHRLRYERAGENFATDILVAYRIAAQFRLIAAPHPSHLRSHACECWAFLGTSVIYARRAISGSPTENTARYYSAIVRLELVRTDQSSTCLQPKESVAMLLGKAGTEASCATRVD</sequence>
<dbReference type="KEGG" id="pfj:MYCFIDRAFT_81400"/>
<organism evidence="1 2">
    <name type="scientific">Pseudocercospora fijiensis (strain CIRAD86)</name>
    <name type="common">Black leaf streak disease fungus</name>
    <name type="synonym">Mycosphaerella fijiensis</name>
    <dbReference type="NCBI Taxonomy" id="383855"/>
    <lineage>
        <taxon>Eukaryota</taxon>
        <taxon>Fungi</taxon>
        <taxon>Dikarya</taxon>
        <taxon>Ascomycota</taxon>
        <taxon>Pezizomycotina</taxon>
        <taxon>Dothideomycetes</taxon>
        <taxon>Dothideomycetidae</taxon>
        <taxon>Mycosphaerellales</taxon>
        <taxon>Mycosphaerellaceae</taxon>
        <taxon>Pseudocercospora</taxon>
    </lineage>
</organism>
<dbReference type="EMBL" id="KB446560">
    <property type="protein sequence ID" value="EME81333.1"/>
    <property type="molecule type" value="Genomic_DNA"/>
</dbReference>
<evidence type="ECO:0000313" key="2">
    <source>
        <dbReference type="Proteomes" id="UP000016932"/>
    </source>
</evidence>
<proteinExistence type="predicted"/>
<accession>M3AW37</accession>
<dbReference type="AlphaFoldDB" id="M3AW37"/>